<dbReference type="AlphaFoldDB" id="A0AAP0ASW4"/>
<organism evidence="1 2">
    <name type="scientific">Platanthera zijinensis</name>
    <dbReference type="NCBI Taxonomy" id="2320716"/>
    <lineage>
        <taxon>Eukaryota</taxon>
        <taxon>Viridiplantae</taxon>
        <taxon>Streptophyta</taxon>
        <taxon>Embryophyta</taxon>
        <taxon>Tracheophyta</taxon>
        <taxon>Spermatophyta</taxon>
        <taxon>Magnoliopsida</taxon>
        <taxon>Liliopsida</taxon>
        <taxon>Asparagales</taxon>
        <taxon>Orchidaceae</taxon>
        <taxon>Orchidoideae</taxon>
        <taxon>Orchideae</taxon>
        <taxon>Orchidinae</taxon>
        <taxon>Platanthera</taxon>
    </lineage>
</organism>
<reference evidence="1 2" key="1">
    <citation type="journal article" date="2022" name="Nat. Plants">
        <title>Genomes of leafy and leafless Platanthera orchids illuminate the evolution of mycoheterotrophy.</title>
        <authorList>
            <person name="Li M.H."/>
            <person name="Liu K.W."/>
            <person name="Li Z."/>
            <person name="Lu H.C."/>
            <person name="Ye Q.L."/>
            <person name="Zhang D."/>
            <person name="Wang J.Y."/>
            <person name="Li Y.F."/>
            <person name="Zhong Z.M."/>
            <person name="Liu X."/>
            <person name="Yu X."/>
            <person name="Liu D.K."/>
            <person name="Tu X.D."/>
            <person name="Liu B."/>
            <person name="Hao Y."/>
            <person name="Liao X.Y."/>
            <person name="Jiang Y.T."/>
            <person name="Sun W.H."/>
            <person name="Chen J."/>
            <person name="Chen Y.Q."/>
            <person name="Ai Y."/>
            <person name="Zhai J.W."/>
            <person name="Wu S.S."/>
            <person name="Zhou Z."/>
            <person name="Hsiao Y.Y."/>
            <person name="Wu W.L."/>
            <person name="Chen Y.Y."/>
            <person name="Lin Y.F."/>
            <person name="Hsu J.L."/>
            <person name="Li C.Y."/>
            <person name="Wang Z.W."/>
            <person name="Zhao X."/>
            <person name="Zhong W.Y."/>
            <person name="Ma X.K."/>
            <person name="Ma L."/>
            <person name="Huang J."/>
            <person name="Chen G.Z."/>
            <person name="Huang M.Z."/>
            <person name="Huang L."/>
            <person name="Peng D.H."/>
            <person name="Luo Y.B."/>
            <person name="Zou S.Q."/>
            <person name="Chen S.P."/>
            <person name="Lan S."/>
            <person name="Tsai W.C."/>
            <person name="Van de Peer Y."/>
            <person name="Liu Z.J."/>
        </authorList>
    </citation>
    <scope>NUCLEOTIDE SEQUENCE [LARGE SCALE GENOMIC DNA]</scope>
    <source>
        <strain evidence="1">Lor287</strain>
    </source>
</reference>
<dbReference type="EMBL" id="JBBWWQ010000021">
    <property type="protein sequence ID" value="KAK8913913.1"/>
    <property type="molecule type" value="Genomic_DNA"/>
</dbReference>
<dbReference type="PANTHER" id="PTHR48475">
    <property type="entry name" value="RIBONUCLEASE H"/>
    <property type="match status" value="1"/>
</dbReference>
<dbReference type="Proteomes" id="UP001418222">
    <property type="component" value="Unassembled WGS sequence"/>
</dbReference>
<sequence length="81" mass="9028">MDTITAYLKSGQLPADPVHARRLCMHAALFSLIADELYKRSFSGPYLKCLRPADADYALREVHEGICGEHLGEKALNLKIL</sequence>
<evidence type="ECO:0000313" key="2">
    <source>
        <dbReference type="Proteomes" id="UP001418222"/>
    </source>
</evidence>
<keyword evidence="2" id="KW-1185">Reference proteome</keyword>
<name>A0AAP0ASW4_9ASPA</name>
<accession>A0AAP0ASW4</accession>
<evidence type="ECO:0000313" key="1">
    <source>
        <dbReference type="EMBL" id="KAK8913913.1"/>
    </source>
</evidence>
<dbReference type="PANTHER" id="PTHR48475:SF2">
    <property type="entry name" value="RIBONUCLEASE H"/>
    <property type="match status" value="1"/>
</dbReference>
<gene>
    <name evidence="1" type="ORF">KSP39_PZI024213</name>
</gene>
<proteinExistence type="predicted"/>
<protein>
    <submittedName>
        <fullName evidence="1">Uncharacterized protein</fullName>
    </submittedName>
</protein>
<comment type="caution">
    <text evidence="1">The sequence shown here is derived from an EMBL/GenBank/DDBJ whole genome shotgun (WGS) entry which is preliminary data.</text>
</comment>